<evidence type="ECO:0000313" key="2">
    <source>
        <dbReference type="EMBL" id="CAB4601869.1"/>
    </source>
</evidence>
<protein>
    <submittedName>
        <fullName evidence="2">Unannotated protein</fullName>
    </submittedName>
</protein>
<dbReference type="InterPro" id="IPR008258">
    <property type="entry name" value="Transglycosylase_SLT_dom_1"/>
</dbReference>
<evidence type="ECO:0000259" key="1">
    <source>
        <dbReference type="Pfam" id="PF01464"/>
    </source>
</evidence>
<proteinExistence type="predicted"/>
<reference evidence="2" key="1">
    <citation type="submission" date="2020-05" db="EMBL/GenBank/DDBJ databases">
        <authorList>
            <person name="Chiriac C."/>
            <person name="Salcher M."/>
            <person name="Ghai R."/>
            <person name="Kavagutti S V."/>
        </authorList>
    </citation>
    <scope>NUCLEOTIDE SEQUENCE</scope>
</reference>
<dbReference type="AlphaFoldDB" id="A0A6J6GPR9"/>
<dbReference type="SUPFAM" id="SSF53955">
    <property type="entry name" value="Lysozyme-like"/>
    <property type="match status" value="1"/>
</dbReference>
<dbReference type="Pfam" id="PF01464">
    <property type="entry name" value="SLT"/>
    <property type="match status" value="1"/>
</dbReference>
<organism evidence="2">
    <name type="scientific">freshwater metagenome</name>
    <dbReference type="NCBI Taxonomy" id="449393"/>
    <lineage>
        <taxon>unclassified sequences</taxon>
        <taxon>metagenomes</taxon>
        <taxon>ecological metagenomes</taxon>
    </lineage>
</organism>
<dbReference type="EMBL" id="CAEZUQ010000014">
    <property type="protein sequence ID" value="CAB4601869.1"/>
    <property type="molecule type" value="Genomic_DNA"/>
</dbReference>
<accession>A0A6J6GPR9</accession>
<name>A0A6J6GPR9_9ZZZZ</name>
<gene>
    <name evidence="2" type="ORF">UFOPK1842_00216</name>
</gene>
<dbReference type="InterPro" id="IPR023346">
    <property type="entry name" value="Lysozyme-like_dom_sf"/>
</dbReference>
<feature type="domain" description="Transglycosylase SLT" evidence="1">
    <location>
        <begin position="116"/>
        <end position="188"/>
    </location>
</feature>
<sequence length="197" mass="21874">MNKIFRSTKLVLSAAFFIAFIGSVDTTYAQGAFDQYVSVPNNLPALTVAPEVAPDGTTVLENGITLDLNGVASVDANAIALVSLAARQVEIAKKPKGAQSVAKEIIGEKYPKWDNKRQLTCLTKLWNSESHWNYRAHNYRSGAHGIPQALPAIKMEIISTDWRTNPVTQIKWGLSYIKARYQTPCGALWKKQRSNYY</sequence>